<accession>A0A0D5Y019</accession>
<dbReference type="Proteomes" id="UP000032748">
    <property type="component" value="Chromosome"/>
</dbReference>
<organism evidence="2 3">
    <name type="scientific">Pseudomonas chlororaphis</name>
    <dbReference type="NCBI Taxonomy" id="587753"/>
    <lineage>
        <taxon>Bacteria</taxon>
        <taxon>Pseudomonadati</taxon>
        <taxon>Pseudomonadota</taxon>
        <taxon>Gammaproteobacteria</taxon>
        <taxon>Pseudomonadales</taxon>
        <taxon>Pseudomonadaceae</taxon>
        <taxon>Pseudomonas</taxon>
    </lineage>
</organism>
<sequence>MVGARLARDRAGKPRADRTGGRRSDLPVRCQTGRYRGQASLLQKHRQSARGL</sequence>
<feature type="region of interest" description="Disordered" evidence="1">
    <location>
        <begin position="1"/>
        <end position="52"/>
    </location>
</feature>
<reference evidence="2 3" key="1">
    <citation type="journal article" date="2015" name="Mol. Plant Microbe Interact.">
        <title>Comparative Genomic Analysis of Pseudomonas chlororaphis PCL1606 Reveals New Insight into Antifungal Compounds Involved in Biocontrol.</title>
        <authorList>
            <person name="Calderon C.E."/>
            <person name="Ramos C."/>
            <person name="de Vicente A."/>
            <person name="Cazorla F.M."/>
        </authorList>
    </citation>
    <scope>NUCLEOTIDE SEQUENCE [LARGE SCALE GENOMIC DNA]</scope>
    <source>
        <strain evidence="2 3">PCL1606</strain>
    </source>
</reference>
<feature type="compositionally biased region" description="Basic and acidic residues" evidence="1">
    <location>
        <begin position="1"/>
        <end position="26"/>
    </location>
</feature>
<dbReference type="AlphaFoldDB" id="A0A0D5Y019"/>
<evidence type="ECO:0000256" key="1">
    <source>
        <dbReference type="SAM" id="MobiDB-lite"/>
    </source>
</evidence>
<feature type="compositionally biased region" description="Basic residues" evidence="1">
    <location>
        <begin position="43"/>
        <end position="52"/>
    </location>
</feature>
<evidence type="ECO:0000313" key="2">
    <source>
        <dbReference type="EMBL" id="AKA24636.1"/>
    </source>
</evidence>
<dbReference type="PATRIC" id="fig|587753.10.peg.3178"/>
<name>A0A0D5Y019_9PSED</name>
<dbReference type="KEGG" id="pcz:PCL1606_31850"/>
<gene>
    <name evidence="2" type="ORF">PCL1606_31850</name>
</gene>
<protein>
    <submittedName>
        <fullName evidence="2">Uncharacterized protein</fullName>
    </submittedName>
</protein>
<dbReference type="EMBL" id="CP011110">
    <property type="protein sequence ID" value="AKA24636.1"/>
    <property type="molecule type" value="Genomic_DNA"/>
</dbReference>
<proteinExistence type="predicted"/>
<evidence type="ECO:0000313" key="3">
    <source>
        <dbReference type="Proteomes" id="UP000032748"/>
    </source>
</evidence>